<dbReference type="RefSeq" id="XP_038777229.1">
    <property type="nucleotide sequence ID" value="XM_038921301.1"/>
</dbReference>
<reference evidence="2" key="1">
    <citation type="submission" date="2020-10" db="EMBL/GenBank/DDBJ databases">
        <authorList>
            <person name="Roach M.J.R."/>
        </authorList>
    </citation>
    <scope>NUCLEOTIDE SEQUENCE</scope>
    <source>
        <strain evidence="2">CBS 1945</strain>
    </source>
</reference>
<evidence type="ECO:0000313" key="2">
    <source>
        <dbReference type="EMBL" id="QPG73664.1"/>
    </source>
</evidence>
<dbReference type="Proteomes" id="UP000662931">
    <property type="component" value="Chromosome 1"/>
</dbReference>
<evidence type="ECO:0000256" key="1">
    <source>
        <dbReference type="SAM" id="MobiDB-lite"/>
    </source>
</evidence>
<proteinExistence type="predicted"/>
<evidence type="ECO:0000313" key="3">
    <source>
        <dbReference type="Proteomes" id="UP000662931"/>
    </source>
</evidence>
<accession>A0A875S2V5</accession>
<dbReference type="KEGG" id="bnn:FOA43_000977"/>
<keyword evidence="3" id="KW-1185">Reference proteome</keyword>
<dbReference type="AlphaFoldDB" id="A0A875S2V5"/>
<dbReference type="OrthoDB" id="303107at2759"/>
<feature type="compositionally biased region" description="Basic and acidic residues" evidence="1">
    <location>
        <begin position="309"/>
        <end position="340"/>
    </location>
</feature>
<gene>
    <name evidence="2" type="ORF">FOA43_000977</name>
</gene>
<organism evidence="2 3">
    <name type="scientific">Eeniella nana</name>
    <name type="common">Yeast</name>
    <name type="synonym">Brettanomyces nanus</name>
    <dbReference type="NCBI Taxonomy" id="13502"/>
    <lineage>
        <taxon>Eukaryota</taxon>
        <taxon>Fungi</taxon>
        <taxon>Dikarya</taxon>
        <taxon>Ascomycota</taxon>
        <taxon>Saccharomycotina</taxon>
        <taxon>Pichiomycetes</taxon>
        <taxon>Pichiales</taxon>
        <taxon>Pichiaceae</taxon>
        <taxon>Brettanomyces</taxon>
    </lineage>
</organism>
<dbReference type="EMBL" id="CP064812">
    <property type="protein sequence ID" value="QPG73664.1"/>
    <property type="molecule type" value="Genomic_DNA"/>
</dbReference>
<dbReference type="GeneID" id="62194378"/>
<feature type="compositionally biased region" description="Polar residues" evidence="1">
    <location>
        <begin position="357"/>
        <end position="369"/>
    </location>
</feature>
<name>A0A875S2V5_EENNA</name>
<protein>
    <submittedName>
        <fullName evidence="2">Uncharacterized protein</fullName>
    </submittedName>
</protein>
<feature type="region of interest" description="Disordered" evidence="1">
    <location>
        <begin position="305"/>
        <end position="379"/>
    </location>
</feature>
<sequence>MHSVSIHPATNLSKRVGEDVKKQFLTTPPALLIENPAYSSILSKLRNDYKFCYLVQWLYVLKHLIRMGEAFDVENLEEEVIGIADPPVFLDSFKVKLIQYLSNYKINSVSDEFSGCVDQIFGSEMEYDTLGLEDKVDILYQLVLRANKKSPDHFRKILSRYDDQEEEMRVTPLLQVSNGDTREEYLMLKDARLYYRKWEFVKMSVPKKRKDYLKEIEEPEYIYFDNIEPKVVEWKCLAAGIYQFDRYTQDLKASAGRKKKSISYRLASRLDSCYDRVIAHDLRKRKQALQRKKEVKMQFMLAHRKRSSRLMEREEHRKEQEARRHADQERLEAEAADRRVERRRKMKEKQYALASMGSRSQTKTRSSSPVYDAQTREERELKRQKVQAVILNGGEIKQEENWQVLIYSMRMIKTSFTMPTFIPYNPHKE</sequence>